<comment type="similarity">
    <text evidence="1">Belongs to the anaerobic coproporphyrinogen-III oxidase family. HemW subfamily.</text>
</comment>
<evidence type="ECO:0000259" key="10">
    <source>
        <dbReference type="PROSITE" id="PS51918"/>
    </source>
</evidence>
<dbReference type="GO" id="GO:0006779">
    <property type="term" value="P:porphyrin-containing compound biosynthetic process"/>
    <property type="evidence" value="ECO:0007669"/>
    <property type="project" value="InterPro"/>
</dbReference>
<evidence type="ECO:0000313" key="12">
    <source>
        <dbReference type="Proteomes" id="UP000000323"/>
    </source>
</evidence>
<dbReference type="PANTHER" id="PTHR13932:SF5">
    <property type="entry name" value="RADICAL S-ADENOSYL METHIONINE DOMAIN-CONTAINING PROTEIN 1, MITOCHONDRIAL"/>
    <property type="match status" value="1"/>
</dbReference>
<organism evidence="11 12">
    <name type="scientific">Thermobaculum terrenum (strain ATCC BAA-798 / CCMEE 7001 / YNP1)</name>
    <dbReference type="NCBI Taxonomy" id="525904"/>
    <lineage>
        <taxon>Bacteria</taxon>
        <taxon>Bacillati</taxon>
        <taxon>Chloroflexota</taxon>
        <taxon>Chloroflexia</taxon>
        <taxon>Candidatus Thermobaculales</taxon>
        <taxon>Candidatus Thermobaculaceae</taxon>
        <taxon>Thermobaculum</taxon>
    </lineage>
</organism>
<protein>
    <recommendedName>
        <fullName evidence="2 9">Heme chaperone HemW</fullName>
    </recommendedName>
</protein>
<evidence type="ECO:0000313" key="11">
    <source>
        <dbReference type="EMBL" id="ACZ42270.1"/>
    </source>
</evidence>
<comment type="subcellular location">
    <subcellularLocation>
        <location evidence="9">Cytoplasm</location>
    </subcellularLocation>
</comment>
<dbReference type="InterPro" id="IPR034505">
    <property type="entry name" value="Coproporphyrinogen-III_oxidase"/>
</dbReference>
<evidence type="ECO:0000256" key="9">
    <source>
        <dbReference type="RuleBase" id="RU364116"/>
    </source>
</evidence>
<evidence type="ECO:0000256" key="7">
    <source>
        <dbReference type="ARBA" id="ARBA00023014"/>
    </source>
</evidence>
<keyword evidence="8 9" id="KW-0143">Chaperone</keyword>
<dbReference type="AlphaFoldDB" id="D1CBV5"/>
<dbReference type="SFLD" id="SFLDG01065">
    <property type="entry name" value="anaerobic_coproporphyrinogen-I"/>
    <property type="match status" value="2"/>
</dbReference>
<evidence type="ECO:0000256" key="4">
    <source>
        <dbReference type="ARBA" id="ARBA00022691"/>
    </source>
</evidence>
<dbReference type="PANTHER" id="PTHR13932">
    <property type="entry name" value="COPROPORPHYRINIGEN III OXIDASE"/>
    <property type="match status" value="1"/>
</dbReference>
<proteinExistence type="inferred from homology"/>
<evidence type="ECO:0000256" key="8">
    <source>
        <dbReference type="ARBA" id="ARBA00023186"/>
    </source>
</evidence>
<keyword evidence="4 9" id="KW-0949">S-adenosyl-L-methionine</keyword>
<dbReference type="InterPro" id="IPR007197">
    <property type="entry name" value="rSAM"/>
</dbReference>
<dbReference type="SFLD" id="SFLDF00562">
    <property type="entry name" value="HemN-like__clustered_with_heat"/>
    <property type="match status" value="1"/>
</dbReference>
<dbReference type="EMBL" id="CP001825">
    <property type="protein sequence ID" value="ACZ42270.1"/>
    <property type="molecule type" value="Genomic_DNA"/>
</dbReference>
<dbReference type="InterPro" id="IPR013785">
    <property type="entry name" value="Aldolase_TIM"/>
</dbReference>
<dbReference type="PROSITE" id="PS51918">
    <property type="entry name" value="RADICAL_SAM"/>
    <property type="match status" value="1"/>
</dbReference>
<gene>
    <name evidence="11" type="ordered locus">Tter_1363</name>
</gene>
<dbReference type="SMART" id="SM00729">
    <property type="entry name" value="Elp3"/>
    <property type="match status" value="1"/>
</dbReference>
<dbReference type="GO" id="GO:0004109">
    <property type="term" value="F:coproporphyrinogen oxidase activity"/>
    <property type="evidence" value="ECO:0007669"/>
    <property type="project" value="InterPro"/>
</dbReference>
<evidence type="ECO:0000256" key="5">
    <source>
        <dbReference type="ARBA" id="ARBA00022723"/>
    </source>
</evidence>
<dbReference type="InterPro" id="IPR058240">
    <property type="entry name" value="rSAM_sf"/>
</dbReference>
<evidence type="ECO:0000256" key="6">
    <source>
        <dbReference type="ARBA" id="ARBA00023004"/>
    </source>
</evidence>
<dbReference type="GO" id="GO:0005737">
    <property type="term" value="C:cytoplasm"/>
    <property type="evidence" value="ECO:0007669"/>
    <property type="project" value="UniProtKB-SubCell"/>
</dbReference>
<keyword evidence="5 9" id="KW-0479">Metal-binding</keyword>
<evidence type="ECO:0000256" key="2">
    <source>
        <dbReference type="ARBA" id="ARBA00017228"/>
    </source>
</evidence>
<keyword evidence="12" id="KW-1185">Reference proteome</keyword>
<comment type="function">
    <text evidence="9">Probably acts as a heme chaperone, transferring heme to an unknown acceptor. Binds one molecule of heme per monomer, possibly covalently. Binds 1 [4Fe-4S] cluster. The cluster is coordinated with 3 cysteines and an exchangeable S-adenosyl-L-methionine.</text>
</comment>
<accession>D1CBV5</accession>
<dbReference type="Pfam" id="PF06969">
    <property type="entry name" value="HemN_C"/>
    <property type="match status" value="1"/>
</dbReference>
<dbReference type="Gene3D" id="3.20.20.70">
    <property type="entry name" value="Aldolase class I"/>
    <property type="match status" value="1"/>
</dbReference>
<dbReference type="Proteomes" id="UP000000323">
    <property type="component" value="Chromosome 1"/>
</dbReference>
<keyword evidence="7 9" id="KW-0411">Iron-sulfur</keyword>
<dbReference type="CDD" id="cd01335">
    <property type="entry name" value="Radical_SAM"/>
    <property type="match status" value="1"/>
</dbReference>
<evidence type="ECO:0000256" key="3">
    <source>
        <dbReference type="ARBA" id="ARBA00022617"/>
    </source>
</evidence>
<reference evidence="12" key="1">
    <citation type="journal article" date="2010" name="Stand. Genomic Sci.">
        <title>Complete genome sequence of 'Thermobaculum terrenum' type strain (YNP1).</title>
        <authorList>
            <person name="Kiss H."/>
            <person name="Cleland D."/>
            <person name="Lapidus A."/>
            <person name="Lucas S."/>
            <person name="Glavina Del Rio T."/>
            <person name="Nolan M."/>
            <person name="Tice H."/>
            <person name="Han C."/>
            <person name="Goodwin L."/>
            <person name="Pitluck S."/>
            <person name="Liolios K."/>
            <person name="Ivanova N."/>
            <person name="Mavromatis K."/>
            <person name="Ovchinnikova G."/>
            <person name="Pati A."/>
            <person name="Chen A."/>
            <person name="Palaniappan K."/>
            <person name="Land M."/>
            <person name="Hauser L."/>
            <person name="Chang Y."/>
            <person name="Jeffries C."/>
            <person name="Lu M."/>
            <person name="Brettin T."/>
            <person name="Detter J."/>
            <person name="Goker M."/>
            <person name="Tindall B."/>
            <person name="Beck B."/>
            <person name="McDermott T."/>
            <person name="Woyke T."/>
            <person name="Bristow J."/>
            <person name="Eisen J."/>
            <person name="Markowitz V."/>
            <person name="Hugenholtz P."/>
            <person name="Kyrpides N."/>
            <person name="Klenk H."/>
            <person name="Cheng J."/>
        </authorList>
    </citation>
    <scope>NUCLEOTIDE SEQUENCE [LARGE SCALE GENOMIC DNA]</scope>
    <source>
        <strain evidence="12">ATCC BAA-798 / YNP1</strain>
    </source>
</reference>
<dbReference type="HOGENOM" id="CLU_027579_1_1_0"/>
<dbReference type="GO" id="GO:0051539">
    <property type="term" value="F:4 iron, 4 sulfur cluster binding"/>
    <property type="evidence" value="ECO:0007669"/>
    <property type="project" value="UniProtKB-UniRule"/>
</dbReference>
<dbReference type="KEGG" id="ttr:Tter_1363"/>
<dbReference type="STRING" id="525904.Tter_1363"/>
<dbReference type="RefSeq" id="WP_012875305.1">
    <property type="nucleotide sequence ID" value="NC_013525.1"/>
</dbReference>
<keyword evidence="9" id="KW-0963">Cytoplasm</keyword>
<feature type="domain" description="Radical SAM core" evidence="10">
    <location>
        <begin position="10"/>
        <end position="244"/>
    </location>
</feature>
<dbReference type="SUPFAM" id="SSF102114">
    <property type="entry name" value="Radical SAM enzymes"/>
    <property type="match status" value="1"/>
</dbReference>
<dbReference type="SFLD" id="SFLDS00029">
    <property type="entry name" value="Radical_SAM"/>
    <property type="match status" value="2"/>
</dbReference>
<keyword evidence="9" id="KW-0004">4Fe-4S</keyword>
<dbReference type="NCBIfam" id="TIGR00539">
    <property type="entry name" value="hemN_rel"/>
    <property type="match status" value="1"/>
</dbReference>
<sequence length="389" mass="44037">MNRGNELEQTNISSYVGLYVHIPFCKTKCIYCDFNCYAGKNALIPDYVLALGKELVTYSDQGLVARTLYMGGGTPSLLSPSQVLYIVGTARDYLRLVDGAEITMEANPGTVSEQYFRDILAMGVNRISIGIQSFKDDDLRRLARHHTVEEALEAYRAARAAGFENISVDLIYGLPFQTLDDWRHNLSRVVDIEPDHISLYALTVEEGTPLHRLISRGKLPSPDDDLMADMYELAQEVLEKAGYIHYEISNWCRPGKQSKHNMIYWREEPFIGAGAGAYGFLNSVRYYNELLPSKYISLINNGQSPIVWQEELSVPIERSEYVILHLRLAEGVNAEEFQSRYGQSLHSFLSGKIDDVAGLGLVEWKDNYFRLTPKGRLLSNEVFVRILPD</sequence>
<evidence type="ECO:0000256" key="1">
    <source>
        <dbReference type="ARBA" id="ARBA00006100"/>
    </source>
</evidence>
<dbReference type="Pfam" id="PF04055">
    <property type="entry name" value="Radical_SAM"/>
    <property type="match status" value="1"/>
</dbReference>
<dbReference type="GO" id="GO:0046872">
    <property type="term" value="F:metal ion binding"/>
    <property type="evidence" value="ECO:0007669"/>
    <property type="project" value="UniProtKB-UniRule"/>
</dbReference>
<name>D1CBV5_THET1</name>
<dbReference type="eggNOG" id="COG0635">
    <property type="taxonomic scope" value="Bacteria"/>
</dbReference>
<keyword evidence="6 9" id="KW-0408">Iron</keyword>
<dbReference type="InterPro" id="IPR006638">
    <property type="entry name" value="Elp3/MiaA/NifB-like_rSAM"/>
</dbReference>
<dbReference type="SFLD" id="SFLDF00288">
    <property type="entry name" value="HemN-like__clustered_with_nucl"/>
    <property type="match status" value="1"/>
</dbReference>
<keyword evidence="3 9" id="KW-0349">Heme</keyword>
<keyword evidence="11" id="KW-0560">Oxidoreductase</keyword>
<dbReference type="InterPro" id="IPR004559">
    <property type="entry name" value="HemW-like"/>
</dbReference>
<dbReference type="InterPro" id="IPR010723">
    <property type="entry name" value="HemN_C"/>
</dbReference>